<evidence type="ECO:0000313" key="2">
    <source>
        <dbReference type="EMBL" id="KIH48126.1"/>
    </source>
</evidence>
<dbReference type="Proteomes" id="UP000054047">
    <property type="component" value="Unassembled WGS sequence"/>
</dbReference>
<reference evidence="2 3" key="1">
    <citation type="submission" date="2013-12" db="EMBL/GenBank/DDBJ databases">
        <title>Draft genome of the parsitic nematode Ancylostoma duodenale.</title>
        <authorList>
            <person name="Mitreva M."/>
        </authorList>
    </citation>
    <scope>NUCLEOTIDE SEQUENCE [LARGE SCALE GENOMIC DNA]</scope>
    <source>
        <strain evidence="2 3">Zhejiang</strain>
    </source>
</reference>
<organism evidence="2 3">
    <name type="scientific">Ancylostoma duodenale</name>
    <dbReference type="NCBI Taxonomy" id="51022"/>
    <lineage>
        <taxon>Eukaryota</taxon>
        <taxon>Metazoa</taxon>
        <taxon>Ecdysozoa</taxon>
        <taxon>Nematoda</taxon>
        <taxon>Chromadorea</taxon>
        <taxon>Rhabditida</taxon>
        <taxon>Rhabditina</taxon>
        <taxon>Rhabditomorpha</taxon>
        <taxon>Strongyloidea</taxon>
        <taxon>Ancylostomatidae</taxon>
        <taxon>Ancylostomatinae</taxon>
        <taxon>Ancylostoma</taxon>
    </lineage>
</organism>
<dbReference type="OrthoDB" id="5855500at2759"/>
<dbReference type="AlphaFoldDB" id="A0A0C2FT83"/>
<proteinExistence type="predicted"/>
<feature type="region of interest" description="Disordered" evidence="1">
    <location>
        <begin position="72"/>
        <end position="91"/>
    </location>
</feature>
<evidence type="ECO:0000313" key="3">
    <source>
        <dbReference type="Proteomes" id="UP000054047"/>
    </source>
</evidence>
<accession>A0A0C2FT83</accession>
<dbReference type="EMBL" id="KN762388">
    <property type="protein sequence ID" value="KIH48126.1"/>
    <property type="molecule type" value="Genomic_DNA"/>
</dbReference>
<keyword evidence="3" id="KW-1185">Reference proteome</keyword>
<gene>
    <name evidence="2" type="ORF">ANCDUO_21808</name>
</gene>
<feature type="region of interest" description="Disordered" evidence="1">
    <location>
        <begin position="153"/>
        <end position="186"/>
    </location>
</feature>
<protein>
    <submittedName>
        <fullName evidence="2">Uncharacterized protein</fullName>
    </submittedName>
</protein>
<evidence type="ECO:0000256" key="1">
    <source>
        <dbReference type="SAM" id="MobiDB-lite"/>
    </source>
</evidence>
<name>A0A0C2FT83_9BILA</name>
<sequence>LSIYPFRCGTRHFSPLSFLSIHIFHSPLLRHVIHAVLAGIATVSPIISYQRRRGRGTAVAAVAASAVARGHASAPRRRPIGGGGNRRLTTPTAMLADSPLNELRFVKCAPMTSSEFAGGPAQGLNGLGAFYYDSQTPQSTPAAYFQQTAAATVGPTPSFANPSAANAQDPRSLVNQHVKPPGGSTQ</sequence>
<feature type="non-terminal residue" evidence="2">
    <location>
        <position position="1"/>
    </location>
</feature>